<feature type="transmembrane region" description="Helical" evidence="1">
    <location>
        <begin position="389"/>
        <end position="408"/>
    </location>
</feature>
<keyword evidence="1" id="KW-1133">Transmembrane helix</keyword>
<feature type="transmembrane region" description="Helical" evidence="1">
    <location>
        <begin position="588"/>
        <end position="608"/>
    </location>
</feature>
<organism evidence="2 3">
    <name type="scientific">Planococcus lenghuensis</name>
    <dbReference type="NCBI Taxonomy" id="2213202"/>
    <lineage>
        <taxon>Bacteria</taxon>
        <taxon>Bacillati</taxon>
        <taxon>Bacillota</taxon>
        <taxon>Bacilli</taxon>
        <taxon>Bacillales</taxon>
        <taxon>Caryophanaceae</taxon>
        <taxon>Planococcus</taxon>
    </lineage>
</organism>
<evidence type="ECO:0000313" key="2">
    <source>
        <dbReference type="EMBL" id="AQQ54244.1"/>
    </source>
</evidence>
<protein>
    <submittedName>
        <fullName evidence="2">Uncharacterized protein</fullName>
    </submittedName>
</protein>
<proteinExistence type="predicted"/>
<dbReference type="Proteomes" id="UP000188184">
    <property type="component" value="Chromosome"/>
</dbReference>
<feature type="transmembrane region" description="Helical" evidence="1">
    <location>
        <begin position="534"/>
        <end position="549"/>
    </location>
</feature>
<evidence type="ECO:0000256" key="1">
    <source>
        <dbReference type="SAM" id="Phobius"/>
    </source>
</evidence>
<dbReference type="InterPro" id="IPR043748">
    <property type="entry name" value="DUF5693"/>
</dbReference>
<evidence type="ECO:0000313" key="3">
    <source>
        <dbReference type="Proteomes" id="UP000188184"/>
    </source>
</evidence>
<feature type="transmembrane region" description="Helical" evidence="1">
    <location>
        <begin position="338"/>
        <end position="357"/>
    </location>
</feature>
<dbReference type="AlphaFoldDB" id="A0A1Q2L1J8"/>
<accession>A0A1Q2L1J8</accession>
<feature type="transmembrane region" description="Helical" evidence="1">
    <location>
        <begin position="484"/>
        <end position="501"/>
    </location>
</feature>
<sequence>MQKALMGIVLAAIILTIPSIYERVTVEEGSKTIETAIPFHVIDGWLTREPDLELEQVLEGLKEVGVQSISVEPINLRTLEQWGEISIISSATIREHILLNGEEPLSDFFDTRGIFVYMENGPDYRSVIRDNFTDTRATEIGEVSYIFVPGQPDELKSAPLVYNTEAISAIEAAGMAVIPRIAHQSDDDRLDENIGELLALYSENTDSVLFSGHKLPFYDDPVRLKNFVRELENAGFDLLNIELATQQGFNTAAYITEFDVIRLHSLPLYTTNVDEMADRIIRAVKERNIKVVFLNVGIPEYSEAIETLSELETAVNAGIFPRYMRGEAVTFDQIDVPLWQIAIALAGAVAFIGLAAAAVFNRRWLTIGAIALFSLLSLVYLVLGSSILLKGMALAVAVTAPVFAVLVPRDPDKKGYLLFSYLKAVGITFAGIWLIVVLLNGNQFILGTELFRGVKLVYILPIAFVALYAFWGKITDILKLDIKYWHILLFGLVAAIGFYYIQRTGNAATVSTLEIQARQLLEQLLYVRPRTKEFLIGLPLFVFALYIAKRYERASYFILIPAVIGFLSLVNTFTHFHIPLLVSVLRSFYSIVLGFLIGLGLIGIYKLIGDWVVNQIKARWQT</sequence>
<keyword evidence="3" id="KW-1185">Reference proteome</keyword>
<dbReference type="EMBL" id="CP019640">
    <property type="protein sequence ID" value="AQQ54244.1"/>
    <property type="molecule type" value="Genomic_DNA"/>
</dbReference>
<keyword evidence="1" id="KW-0812">Transmembrane</keyword>
<gene>
    <name evidence="2" type="ORF">B0X71_14825</name>
</gene>
<dbReference type="KEGG" id="pmar:B0X71_14825"/>
<feature type="transmembrane region" description="Helical" evidence="1">
    <location>
        <begin position="556"/>
        <end position="576"/>
    </location>
</feature>
<keyword evidence="1" id="KW-0472">Membrane</keyword>
<name>A0A1Q2L1J8_9BACL</name>
<reference evidence="2 3" key="1">
    <citation type="submission" date="2017-02" db="EMBL/GenBank/DDBJ databases">
        <title>The complete genomic sequence of a novel cold adapted crude oil-degrading bacterium Planococcus qaidamina Y42.</title>
        <authorList>
            <person name="Yang R."/>
        </authorList>
    </citation>
    <scope>NUCLEOTIDE SEQUENCE [LARGE SCALE GENOMIC DNA]</scope>
    <source>
        <strain evidence="2 3">Y42</strain>
    </source>
</reference>
<dbReference type="Pfam" id="PF18949">
    <property type="entry name" value="DUF5693"/>
    <property type="match status" value="1"/>
</dbReference>
<dbReference type="OrthoDB" id="3805529at2"/>
<dbReference type="RefSeq" id="WP_077590137.1">
    <property type="nucleotide sequence ID" value="NZ_CP019640.1"/>
</dbReference>
<feature type="transmembrane region" description="Helical" evidence="1">
    <location>
        <begin position="415"/>
        <end position="436"/>
    </location>
</feature>
<feature type="transmembrane region" description="Helical" evidence="1">
    <location>
        <begin position="364"/>
        <end position="383"/>
    </location>
</feature>
<feature type="transmembrane region" description="Helical" evidence="1">
    <location>
        <begin position="456"/>
        <end position="472"/>
    </location>
</feature>